<evidence type="ECO:0000313" key="10">
    <source>
        <dbReference type="EMBL" id="OGF74563.1"/>
    </source>
</evidence>
<gene>
    <name evidence="10" type="ORF">A3J56_01265</name>
</gene>
<evidence type="ECO:0000256" key="2">
    <source>
        <dbReference type="ARBA" id="ARBA00022730"/>
    </source>
</evidence>
<sequence length="152" mass="16863">MKIILLRDIPQLGHRDDIKNVADGYAFHFLIPRGMAVKATAKNLAQHKNIKKATTQKIEQESETYEALRQALEGKTIAIYKPADAKGNLYARVNVKDILQALCALKIPLPARLQENHIVINAQIKTAGECPAVIKHQNGDIAIAIRVEPRAK</sequence>
<keyword evidence="2" id="KW-0699">rRNA-binding</keyword>
<accession>A0A1F5WG04</accession>
<dbReference type="EMBL" id="MFHQ01000014">
    <property type="protein sequence ID" value="OGF74563.1"/>
    <property type="molecule type" value="Genomic_DNA"/>
</dbReference>
<evidence type="ECO:0000256" key="4">
    <source>
        <dbReference type="ARBA" id="ARBA00022980"/>
    </source>
</evidence>
<dbReference type="GO" id="GO:0006412">
    <property type="term" value="P:translation"/>
    <property type="evidence" value="ECO:0007669"/>
    <property type="project" value="InterPro"/>
</dbReference>
<organism evidence="10 11">
    <name type="scientific">Candidatus Giovannonibacteria bacterium RIFCSPHIGHO2_02_FULL_46_20</name>
    <dbReference type="NCBI Taxonomy" id="1798338"/>
    <lineage>
        <taxon>Bacteria</taxon>
        <taxon>Candidatus Giovannoniibacteriota</taxon>
    </lineage>
</organism>
<evidence type="ECO:0000259" key="9">
    <source>
        <dbReference type="Pfam" id="PF03948"/>
    </source>
</evidence>
<name>A0A1F5WG04_9BACT</name>
<dbReference type="PANTHER" id="PTHR21368">
    <property type="entry name" value="50S RIBOSOMAL PROTEIN L9"/>
    <property type="match status" value="1"/>
</dbReference>
<evidence type="ECO:0000313" key="11">
    <source>
        <dbReference type="Proteomes" id="UP000178406"/>
    </source>
</evidence>
<keyword evidence="3" id="KW-0694">RNA-binding</keyword>
<dbReference type="SUPFAM" id="SSF55658">
    <property type="entry name" value="L9 N-domain-like"/>
    <property type="match status" value="1"/>
</dbReference>
<feature type="domain" description="Large ribosomal subunit protein bL9 C-terminal" evidence="9">
    <location>
        <begin position="65"/>
        <end position="145"/>
    </location>
</feature>
<dbReference type="InterPro" id="IPR020070">
    <property type="entry name" value="Ribosomal_bL9_N"/>
</dbReference>
<comment type="similarity">
    <text evidence="1">Belongs to the bacterial ribosomal protein bL9 family.</text>
</comment>
<reference evidence="10 11" key="1">
    <citation type="journal article" date="2016" name="Nat. Commun.">
        <title>Thousands of microbial genomes shed light on interconnected biogeochemical processes in an aquifer system.</title>
        <authorList>
            <person name="Anantharaman K."/>
            <person name="Brown C.T."/>
            <person name="Hug L.A."/>
            <person name="Sharon I."/>
            <person name="Castelle C.J."/>
            <person name="Probst A.J."/>
            <person name="Thomas B.C."/>
            <person name="Singh A."/>
            <person name="Wilkins M.J."/>
            <person name="Karaoz U."/>
            <person name="Brodie E.L."/>
            <person name="Williams K.H."/>
            <person name="Hubbard S.S."/>
            <person name="Banfield J.F."/>
        </authorList>
    </citation>
    <scope>NUCLEOTIDE SEQUENCE [LARGE SCALE GENOMIC DNA]</scope>
</reference>
<dbReference type="NCBIfam" id="TIGR00158">
    <property type="entry name" value="L9"/>
    <property type="match status" value="1"/>
</dbReference>
<feature type="domain" description="Ribosomal protein L9" evidence="8">
    <location>
        <begin position="1"/>
        <end position="46"/>
    </location>
</feature>
<protein>
    <recommendedName>
        <fullName evidence="6">Large ribosomal subunit protein bL9</fullName>
    </recommendedName>
    <alternativeName>
        <fullName evidence="7">50S ribosomal protein L9</fullName>
    </alternativeName>
</protein>
<dbReference type="InterPro" id="IPR009027">
    <property type="entry name" value="Ribosomal_bL9/RNase_H1_N"/>
</dbReference>
<evidence type="ECO:0000256" key="1">
    <source>
        <dbReference type="ARBA" id="ARBA00010605"/>
    </source>
</evidence>
<keyword evidence="4 10" id="KW-0689">Ribosomal protein</keyword>
<dbReference type="InterPro" id="IPR000244">
    <property type="entry name" value="Ribosomal_bL9"/>
</dbReference>
<keyword evidence="5" id="KW-0687">Ribonucleoprotein</keyword>
<evidence type="ECO:0000256" key="3">
    <source>
        <dbReference type="ARBA" id="ARBA00022884"/>
    </source>
</evidence>
<dbReference type="GO" id="GO:0019843">
    <property type="term" value="F:rRNA binding"/>
    <property type="evidence" value="ECO:0007669"/>
    <property type="project" value="UniProtKB-KW"/>
</dbReference>
<dbReference type="InterPro" id="IPR020069">
    <property type="entry name" value="Ribosomal_bL9_C"/>
</dbReference>
<dbReference type="STRING" id="1798338.A3J56_01265"/>
<comment type="caution">
    <text evidence="10">The sequence shown here is derived from an EMBL/GenBank/DDBJ whole genome shotgun (WGS) entry which is preliminary data.</text>
</comment>
<dbReference type="GO" id="GO:0003735">
    <property type="term" value="F:structural constituent of ribosome"/>
    <property type="evidence" value="ECO:0007669"/>
    <property type="project" value="InterPro"/>
</dbReference>
<dbReference type="GO" id="GO:0005840">
    <property type="term" value="C:ribosome"/>
    <property type="evidence" value="ECO:0007669"/>
    <property type="project" value="UniProtKB-KW"/>
</dbReference>
<dbReference type="Gene3D" id="3.10.430.100">
    <property type="entry name" value="Ribosomal protein L9, C-terminal domain"/>
    <property type="match status" value="1"/>
</dbReference>
<proteinExistence type="inferred from homology"/>
<dbReference type="Proteomes" id="UP000178406">
    <property type="component" value="Unassembled WGS sequence"/>
</dbReference>
<dbReference type="AlphaFoldDB" id="A0A1F5WG04"/>
<evidence type="ECO:0000256" key="5">
    <source>
        <dbReference type="ARBA" id="ARBA00023274"/>
    </source>
</evidence>
<dbReference type="InterPro" id="IPR020594">
    <property type="entry name" value="Ribosomal_bL9_bac/chp"/>
</dbReference>
<dbReference type="Pfam" id="PF01281">
    <property type="entry name" value="Ribosomal_L9_N"/>
    <property type="match status" value="1"/>
</dbReference>
<dbReference type="InterPro" id="IPR036791">
    <property type="entry name" value="Ribosomal_bL9_C_sf"/>
</dbReference>
<evidence type="ECO:0000256" key="6">
    <source>
        <dbReference type="ARBA" id="ARBA00035292"/>
    </source>
</evidence>
<dbReference type="Gene3D" id="3.40.5.10">
    <property type="entry name" value="Ribosomal protein L9, N-terminal domain"/>
    <property type="match status" value="1"/>
</dbReference>
<evidence type="ECO:0000259" key="8">
    <source>
        <dbReference type="Pfam" id="PF01281"/>
    </source>
</evidence>
<evidence type="ECO:0000256" key="7">
    <source>
        <dbReference type="ARBA" id="ARBA00035456"/>
    </source>
</evidence>
<dbReference type="InterPro" id="IPR036935">
    <property type="entry name" value="Ribosomal_bL9_N_sf"/>
</dbReference>
<dbReference type="GO" id="GO:1990904">
    <property type="term" value="C:ribonucleoprotein complex"/>
    <property type="evidence" value="ECO:0007669"/>
    <property type="project" value="UniProtKB-KW"/>
</dbReference>
<dbReference type="Pfam" id="PF03948">
    <property type="entry name" value="Ribosomal_L9_C"/>
    <property type="match status" value="1"/>
</dbReference>
<dbReference type="SUPFAM" id="SSF55653">
    <property type="entry name" value="Ribosomal protein L9 C-domain"/>
    <property type="match status" value="1"/>
</dbReference>